<feature type="binding site" evidence="9">
    <location>
        <position position="121"/>
    </location>
    <ligand>
        <name>L-glutamine</name>
        <dbReference type="ChEBI" id="CHEBI:58359"/>
    </ligand>
</feature>
<dbReference type="GO" id="GO:1903600">
    <property type="term" value="C:glutaminase complex"/>
    <property type="evidence" value="ECO:0007669"/>
    <property type="project" value="TreeGrafter"/>
</dbReference>
<gene>
    <name evidence="10" type="ORF">BDK51DRAFT_25804</name>
</gene>
<evidence type="ECO:0000313" key="10">
    <source>
        <dbReference type="EMBL" id="RKO90931.1"/>
    </source>
</evidence>
<keyword evidence="6" id="KW-0456">Lyase</keyword>
<dbReference type="AlphaFoldDB" id="A0A4P9WDY9"/>
<dbReference type="PROSITE" id="PS01236">
    <property type="entry name" value="PDXT_SNO_1"/>
    <property type="match status" value="1"/>
</dbReference>
<organism evidence="10 11">
    <name type="scientific">Blyttiomyces helicus</name>
    <dbReference type="NCBI Taxonomy" id="388810"/>
    <lineage>
        <taxon>Eukaryota</taxon>
        <taxon>Fungi</taxon>
        <taxon>Fungi incertae sedis</taxon>
        <taxon>Chytridiomycota</taxon>
        <taxon>Chytridiomycota incertae sedis</taxon>
        <taxon>Chytridiomycetes</taxon>
        <taxon>Chytridiomycetes incertae sedis</taxon>
        <taxon>Blyttiomyces</taxon>
    </lineage>
</organism>
<feature type="binding site" evidence="9">
    <location>
        <begin position="59"/>
        <end position="61"/>
    </location>
    <ligand>
        <name>L-glutamine</name>
        <dbReference type="ChEBI" id="CHEBI:58359"/>
    </ligand>
</feature>
<dbReference type="PIRSF" id="PIRSF005639">
    <property type="entry name" value="Glut_amidoT_SNO"/>
    <property type="match status" value="1"/>
</dbReference>
<feature type="active site" description="Nucleophile" evidence="8">
    <location>
        <position position="91"/>
    </location>
</feature>
<feature type="active site" description="Charge relay system" evidence="8">
    <location>
        <position position="191"/>
    </location>
</feature>
<accession>A0A4P9WDY9</accession>
<keyword evidence="11" id="KW-1185">Reference proteome</keyword>
<dbReference type="PANTHER" id="PTHR31559">
    <property type="entry name" value="PYRIDOXAL 5'-PHOSPHATE SYNTHASE SUBUNIT SNO"/>
    <property type="match status" value="1"/>
</dbReference>
<dbReference type="InterPro" id="IPR021196">
    <property type="entry name" value="PdxT/SNO_CS"/>
</dbReference>
<dbReference type="Proteomes" id="UP000269721">
    <property type="component" value="Unassembled WGS sequence"/>
</dbReference>
<comment type="similarity">
    <text evidence="1">Belongs to the glutaminase PdxT/SNO family.</text>
</comment>
<keyword evidence="3" id="KW-0378">Hydrolase</keyword>
<dbReference type="GO" id="GO:0008614">
    <property type="term" value="P:pyridoxine metabolic process"/>
    <property type="evidence" value="ECO:0007669"/>
    <property type="project" value="TreeGrafter"/>
</dbReference>
<keyword evidence="5" id="KW-0315">Glutamine amidotransferase</keyword>
<dbReference type="GO" id="GO:0042823">
    <property type="term" value="P:pyridoxal phosphate biosynthetic process"/>
    <property type="evidence" value="ECO:0007669"/>
    <property type="project" value="InterPro"/>
</dbReference>
<name>A0A4P9WDY9_9FUNG</name>
<keyword evidence="4" id="KW-0663">Pyridoxal phosphate</keyword>
<reference evidence="11" key="1">
    <citation type="journal article" date="2018" name="Nat. Microbiol.">
        <title>Leveraging single-cell genomics to expand the fungal tree of life.</title>
        <authorList>
            <person name="Ahrendt S.R."/>
            <person name="Quandt C.A."/>
            <person name="Ciobanu D."/>
            <person name="Clum A."/>
            <person name="Salamov A."/>
            <person name="Andreopoulos B."/>
            <person name="Cheng J.F."/>
            <person name="Woyke T."/>
            <person name="Pelin A."/>
            <person name="Henrissat B."/>
            <person name="Reynolds N.K."/>
            <person name="Benny G.L."/>
            <person name="Smith M.E."/>
            <person name="James T.Y."/>
            <person name="Grigoriev I.V."/>
        </authorList>
    </citation>
    <scope>NUCLEOTIDE SEQUENCE [LARGE SCALE GENOMIC DNA]</scope>
</reference>
<dbReference type="HAMAP" id="MF_01615">
    <property type="entry name" value="PdxT"/>
    <property type="match status" value="1"/>
</dbReference>
<dbReference type="NCBIfam" id="TIGR03800">
    <property type="entry name" value="PLP_synth_Pdx2"/>
    <property type="match status" value="1"/>
</dbReference>
<dbReference type="InterPro" id="IPR029062">
    <property type="entry name" value="Class_I_gatase-like"/>
</dbReference>
<dbReference type="EC" id="3.5.1.2" evidence="2"/>
<feature type="active site" description="Charge relay system" evidence="8">
    <location>
        <position position="193"/>
    </location>
</feature>
<dbReference type="GO" id="GO:0016829">
    <property type="term" value="F:lyase activity"/>
    <property type="evidence" value="ECO:0007669"/>
    <property type="project" value="UniProtKB-KW"/>
</dbReference>
<evidence type="ECO:0000256" key="5">
    <source>
        <dbReference type="ARBA" id="ARBA00022962"/>
    </source>
</evidence>
<protein>
    <recommendedName>
        <fullName evidence="2">glutaminase</fullName>
        <ecNumber evidence="2">3.5.1.2</ecNumber>
    </recommendedName>
</protein>
<comment type="catalytic activity">
    <reaction evidence="7">
        <text>L-glutamine + H2O = L-glutamate + NH4(+)</text>
        <dbReference type="Rhea" id="RHEA:15889"/>
        <dbReference type="ChEBI" id="CHEBI:15377"/>
        <dbReference type="ChEBI" id="CHEBI:28938"/>
        <dbReference type="ChEBI" id="CHEBI:29985"/>
        <dbReference type="ChEBI" id="CHEBI:58359"/>
        <dbReference type="EC" id="3.5.1.2"/>
    </reaction>
</comment>
<evidence type="ECO:0000256" key="2">
    <source>
        <dbReference type="ARBA" id="ARBA00012918"/>
    </source>
</evidence>
<feature type="binding site" evidence="9">
    <location>
        <begin position="150"/>
        <end position="151"/>
    </location>
    <ligand>
        <name>L-glutamine</name>
        <dbReference type="ChEBI" id="CHEBI:58359"/>
    </ligand>
</feature>
<sequence>MTAPAERKLKIGVLALQGAFSEHVNLLKRIQDEVSDAVLIKTQSELEDPSLDALILPGGESTSMALVAERSGLMEPLRKWVKGGRPVWGTCAGMILLSNAANKTKIGGQSLIGGLDVTVQRNAFGTQLDSFVEDLSGPLFGPTPFQAVFIRAPIIDTIDSDAVEVLVTVDHGGKQVPVAVRQGSILATAFHPELTHDDRVHRYFLDMARKTINKV</sequence>
<evidence type="ECO:0000256" key="8">
    <source>
        <dbReference type="PIRSR" id="PIRSR005639-1"/>
    </source>
</evidence>
<dbReference type="EMBL" id="KZ995309">
    <property type="protein sequence ID" value="RKO90931.1"/>
    <property type="molecule type" value="Genomic_DNA"/>
</dbReference>
<evidence type="ECO:0000256" key="6">
    <source>
        <dbReference type="ARBA" id="ARBA00023239"/>
    </source>
</evidence>
<evidence type="ECO:0000256" key="3">
    <source>
        <dbReference type="ARBA" id="ARBA00022801"/>
    </source>
</evidence>
<evidence type="ECO:0000256" key="1">
    <source>
        <dbReference type="ARBA" id="ARBA00008345"/>
    </source>
</evidence>
<proteinExistence type="inferred from homology"/>
<dbReference type="FunFam" id="3.40.50.880:FF:000041">
    <property type="entry name" value="Glutamine amidotransferase subunit pdxT, putative"/>
    <property type="match status" value="1"/>
</dbReference>
<dbReference type="OrthoDB" id="2039at2759"/>
<dbReference type="SUPFAM" id="SSF52317">
    <property type="entry name" value="Class I glutamine amidotransferase-like"/>
    <property type="match status" value="1"/>
</dbReference>
<dbReference type="PROSITE" id="PS51273">
    <property type="entry name" value="GATASE_TYPE_1"/>
    <property type="match status" value="1"/>
</dbReference>
<dbReference type="Pfam" id="PF01174">
    <property type="entry name" value="SNO"/>
    <property type="match status" value="1"/>
</dbReference>
<dbReference type="PROSITE" id="PS51130">
    <property type="entry name" value="PDXT_SNO_2"/>
    <property type="match status" value="1"/>
</dbReference>
<dbReference type="Gene3D" id="3.40.50.880">
    <property type="match status" value="1"/>
</dbReference>
<dbReference type="InterPro" id="IPR002161">
    <property type="entry name" value="PdxT/SNO"/>
</dbReference>
<dbReference type="CDD" id="cd01749">
    <property type="entry name" value="GATase1_PB"/>
    <property type="match status" value="1"/>
</dbReference>
<evidence type="ECO:0000256" key="4">
    <source>
        <dbReference type="ARBA" id="ARBA00022898"/>
    </source>
</evidence>
<evidence type="ECO:0000313" key="11">
    <source>
        <dbReference type="Proteomes" id="UP000269721"/>
    </source>
</evidence>
<dbReference type="PANTHER" id="PTHR31559:SF0">
    <property type="entry name" value="PYRIDOXAL 5'-PHOSPHATE SYNTHASE SUBUNIT SNO1-RELATED"/>
    <property type="match status" value="1"/>
</dbReference>
<dbReference type="GO" id="GO:0005829">
    <property type="term" value="C:cytosol"/>
    <property type="evidence" value="ECO:0007669"/>
    <property type="project" value="TreeGrafter"/>
</dbReference>
<evidence type="ECO:0000256" key="9">
    <source>
        <dbReference type="PIRSR" id="PIRSR005639-2"/>
    </source>
</evidence>
<dbReference type="GO" id="GO:0004359">
    <property type="term" value="F:glutaminase activity"/>
    <property type="evidence" value="ECO:0007669"/>
    <property type="project" value="UniProtKB-EC"/>
</dbReference>
<evidence type="ECO:0000256" key="7">
    <source>
        <dbReference type="ARBA" id="ARBA00049534"/>
    </source>
</evidence>